<feature type="region of interest" description="Disordered" evidence="7">
    <location>
        <begin position="24"/>
        <end position="45"/>
    </location>
</feature>
<keyword evidence="6" id="KW-0175">Coiled coil</keyword>
<sequence length="312" mass="36516">MAEGNISEMVNQLLKDEVPPRCIESNTNRDYESCDDISSSSELPRSRRPRIYGKRAIKTKKRIRKRLIKISEMSENPSEYSDISSVNPISEDSDYWPTIKSYDLPLSECNPNLYVDKEQHYKTAYLNEVEKNERLSLQIEELQQNRSLSDQMFENIHSQISLIPEEFKKIRSLISQGNEIEQRKEEIERLKKENFLLKKAVYLCRKGYAGLVTKIRETIQCPISFDYIKDPVITPSGITYDRSFLSVDISNRSKDPVTNQPMTLNEITPNRMVKNIQLCMKEVFSSLRKEEEIINKKFFSDIKLSEFIRTCK</sequence>
<dbReference type="PROSITE" id="PS51698">
    <property type="entry name" value="U_BOX"/>
    <property type="match status" value="1"/>
</dbReference>
<accession>A0AAD1XCJ4</accession>
<evidence type="ECO:0000256" key="3">
    <source>
        <dbReference type="ARBA" id="ARBA00022679"/>
    </source>
</evidence>
<dbReference type="PANTHER" id="PTHR46803">
    <property type="entry name" value="E3 UBIQUITIN-PROTEIN LIGASE CHIP"/>
    <property type="match status" value="1"/>
</dbReference>
<evidence type="ECO:0000313" key="10">
    <source>
        <dbReference type="Proteomes" id="UP001295684"/>
    </source>
</evidence>
<name>A0AAD1XCJ4_EUPCR</name>
<dbReference type="InterPro" id="IPR013083">
    <property type="entry name" value="Znf_RING/FYVE/PHD"/>
</dbReference>
<dbReference type="GO" id="GO:0051087">
    <property type="term" value="F:protein-folding chaperone binding"/>
    <property type="evidence" value="ECO:0007669"/>
    <property type="project" value="TreeGrafter"/>
</dbReference>
<dbReference type="EC" id="2.3.2.27" evidence="2"/>
<gene>
    <name evidence="9" type="ORF">ECRASSUSDP1_LOCUS10639</name>
</gene>
<dbReference type="AlphaFoldDB" id="A0AAD1XCJ4"/>
<evidence type="ECO:0000256" key="2">
    <source>
        <dbReference type="ARBA" id="ARBA00012483"/>
    </source>
</evidence>
<keyword evidence="3" id="KW-0808">Transferase</keyword>
<keyword evidence="5" id="KW-0833">Ubl conjugation pathway</keyword>
<dbReference type="Gene3D" id="3.30.40.10">
    <property type="entry name" value="Zinc/RING finger domain, C3HC4 (zinc finger)"/>
    <property type="match status" value="1"/>
</dbReference>
<evidence type="ECO:0000256" key="4">
    <source>
        <dbReference type="ARBA" id="ARBA00022737"/>
    </source>
</evidence>
<dbReference type="GO" id="GO:0000209">
    <property type="term" value="P:protein polyubiquitination"/>
    <property type="evidence" value="ECO:0007669"/>
    <property type="project" value="TreeGrafter"/>
</dbReference>
<proteinExistence type="predicted"/>
<organism evidence="9 10">
    <name type="scientific">Euplotes crassus</name>
    <dbReference type="NCBI Taxonomy" id="5936"/>
    <lineage>
        <taxon>Eukaryota</taxon>
        <taxon>Sar</taxon>
        <taxon>Alveolata</taxon>
        <taxon>Ciliophora</taxon>
        <taxon>Intramacronucleata</taxon>
        <taxon>Spirotrichea</taxon>
        <taxon>Hypotrichia</taxon>
        <taxon>Euplotida</taxon>
        <taxon>Euplotidae</taxon>
        <taxon>Moneuplotes</taxon>
    </lineage>
</organism>
<dbReference type="GO" id="GO:0071218">
    <property type="term" value="P:cellular response to misfolded protein"/>
    <property type="evidence" value="ECO:0007669"/>
    <property type="project" value="TreeGrafter"/>
</dbReference>
<reference evidence="9" key="1">
    <citation type="submission" date="2023-07" db="EMBL/GenBank/DDBJ databases">
        <authorList>
            <consortium name="AG Swart"/>
            <person name="Singh M."/>
            <person name="Singh A."/>
            <person name="Seah K."/>
            <person name="Emmerich C."/>
        </authorList>
    </citation>
    <scope>NUCLEOTIDE SEQUENCE</scope>
    <source>
        <strain evidence="9">DP1</strain>
    </source>
</reference>
<dbReference type="Pfam" id="PF04564">
    <property type="entry name" value="U-box"/>
    <property type="match status" value="1"/>
</dbReference>
<comment type="caution">
    <text evidence="9">The sequence shown here is derived from an EMBL/GenBank/DDBJ whole genome shotgun (WGS) entry which is preliminary data.</text>
</comment>
<dbReference type="EMBL" id="CAMPGE010010491">
    <property type="protein sequence ID" value="CAI2369340.1"/>
    <property type="molecule type" value="Genomic_DNA"/>
</dbReference>
<evidence type="ECO:0000256" key="5">
    <source>
        <dbReference type="ARBA" id="ARBA00022786"/>
    </source>
</evidence>
<dbReference type="SUPFAM" id="SSF57850">
    <property type="entry name" value="RING/U-box"/>
    <property type="match status" value="1"/>
</dbReference>
<comment type="catalytic activity">
    <reaction evidence="1">
        <text>S-ubiquitinyl-[E2 ubiquitin-conjugating enzyme]-L-cysteine + [acceptor protein]-L-lysine = [E2 ubiquitin-conjugating enzyme]-L-cysteine + N(6)-ubiquitinyl-[acceptor protein]-L-lysine.</text>
        <dbReference type="EC" id="2.3.2.27"/>
    </reaction>
</comment>
<dbReference type="GO" id="GO:0043161">
    <property type="term" value="P:proteasome-mediated ubiquitin-dependent protein catabolic process"/>
    <property type="evidence" value="ECO:0007669"/>
    <property type="project" value="TreeGrafter"/>
</dbReference>
<dbReference type="SMART" id="SM00504">
    <property type="entry name" value="Ubox"/>
    <property type="match status" value="1"/>
</dbReference>
<feature type="coiled-coil region" evidence="6">
    <location>
        <begin position="125"/>
        <end position="200"/>
    </location>
</feature>
<dbReference type="GO" id="GO:0005737">
    <property type="term" value="C:cytoplasm"/>
    <property type="evidence" value="ECO:0007669"/>
    <property type="project" value="TreeGrafter"/>
</dbReference>
<dbReference type="GO" id="GO:0061630">
    <property type="term" value="F:ubiquitin protein ligase activity"/>
    <property type="evidence" value="ECO:0007669"/>
    <property type="project" value="UniProtKB-EC"/>
</dbReference>
<evidence type="ECO:0000256" key="6">
    <source>
        <dbReference type="SAM" id="Coils"/>
    </source>
</evidence>
<evidence type="ECO:0000259" key="8">
    <source>
        <dbReference type="PROSITE" id="PS51698"/>
    </source>
</evidence>
<keyword evidence="4" id="KW-0677">Repeat</keyword>
<dbReference type="PANTHER" id="PTHR46803:SF2">
    <property type="entry name" value="E3 UBIQUITIN-PROTEIN LIGASE CHIP"/>
    <property type="match status" value="1"/>
</dbReference>
<dbReference type="Proteomes" id="UP001295684">
    <property type="component" value="Unassembled WGS sequence"/>
</dbReference>
<evidence type="ECO:0000256" key="7">
    <source>
        <dbReference type="SAM" id="MobiDB-lite"/>
    </source>
</evidence>
<dbReference type="InterPro" id="IPR003613">
    <property type="entry name" value="Ubox_domain"/>
</dbReference>
<evidence type="ECO:0000256" key="1">
    <source>
        <dbReference type="ARBA" id="ARBA00000900"/>
    </source>
</evidence>
<dbReference type="GO" id="GO:0045862">
    <property type="term" value="P:positive regulation of proteolysis"/>
    <property type="evidence" value="ECO:0007669"/>
    <property type="project" value="TreeGrafter"/>
</dbReference>
<keyword evidence="10" id="KW-1185">Reference proteome</keyword>
<protein>
    <recommendedName>
        <fullName evidence="2">RING-type E3 ubiquitin transferase</fullName>
        <ecNumber evidence="2">2.3.2.27</ecNumber>
    </recommendedName>
</protein>
<evidence type="ECO:0000313" key="9">
    <source>
        <dbReference type="EMBL" id="CAI2369340.1"/>
    </source>
</evidence>
<dbReference type="GO" id="GO:0006515">
    <property type="term" value="P:protein quality control for misfolded or incompletely synthesized proteins"/>
    <property type="evidence" value="ECO:0007669"/>
    <property type="project" value="TreeGrafter"/>
</dbReference>
<feature type="domain" description="U-box" evidence="8">
    <location>
        <begin position="214"/>
        <end position="287"/>
    </location>
</feature>